<dbReference type="OrthoDB" id="4317272at2"/>
<evidence type="ECO:0000313" key="2">
    <source>
        <dbReference type="EMBL" id="KUO19453.1"/>
    </source>
</evidence>
<organism evidence="2 3">
    <name type="scientific">Streptomyces dysideae</name>
    <dbReference type="NCBI Taxonomy" id="909626"/>
    <lineage>
        <taxon>Bacteria</taxon>
        <taxon>Bacillati</taxon>
        <taxon>Actinomycetota</taxon>
        <taxon>Actinomycetes</taxon>
        <taxon>Kitasatosporales</taxon>
        <taxon>Streptomycetaceae</taxon>
        <taxon>Streptomyces</taxon>
    </lineage>
</organism>
<evidence type="ECO:0000313" key="3">
    <source>
        <dbReference type="Proteomes" id="UP000053260"/>
    </source>
</evidence>
<accession>A0A101UZ22</accession>
<gene>
    <name evidence="2" type="ORF">AQJ91_19840</name>
</gene>
<evidence type="ECO:0000256" key="1">
    <source>
        <dbReference type="SAM" id="MobiDB-lite"/>
    </source>
</evidence>
<dbReference type="AlphaFoldDB" id="A0A101UZ22"/>
<reference evidence="2 3" key="1">
    <citation type="submission" date="2015-10" db="EMBL/GenBank/DDBJ databases">
        <title>Draft genome sequence of Streptomyces sp. RV15, isolated from a marine sponge.</title>
        <authorList>
            <person name="Ruckert C."/>
            <person name="Abdelmohsen U.R."/>
            <person name="Winkler A."/>
            <person name="Hentschel U."/>
            <person name="Kalinowski J."/>
            <person name="Kampfer P."/>
            <person name="Glaeser S."/>
        </authorList>
    </citation>
    <scope>NUCLEOTIDE SEQUENCE [LARGE SCALE GENOMIC DNA]</scope>
    <source>
        <strain evidence="2 3">RV15</strain>
    </source>
</reference>
<protein>
    <submittedName>
        <fullName evidence="2">Uncharacterized protein</fullName>
    </submittedName>
</protein>
<dbReference type="EMBL" id="LMXB01000052">
    <property type="protein sequence ID" value="KUO19453.1"/>
    <property type="molecule type" value="Genomic_DNA"/>
</dbReference>
<feature type="region of interest" description="Disordered" evidence="1">
    <location>
        <begin position="47"/>
        <end position="67"/>
    </location>
</feature>
<keyword evidence="3" id="KW-1185">Reference proteome</keyword>
<comment type="caution">
    <text evidence="2">The sequence shown here is derived from an EMBL/GenBank/DDBJ whole genome shotgun (WGS) entry which is preliminary data.</text>
</comment>
<dbReference type="RefSeq" id="WP_067023179.1">
    <property type="nucleotide sequence ID" value="NZ_KQ949085.1"/>
</dbReference>
<name>A0A101UZ22_9ACTN</name>
<sequence>MTRYANSRPGDHFTEGEPATHECPDDYGCTLRHKGDQVCTSLMLDMNARHAPSSRRRQSSVGSAFQR</sequence>
<proteinExistence type="predicted"/>
<dbReference type="Proteomes" id="UP000053260">
    <property type="component" value="Unassembled WGS sequence"/>
</dbReference>